<sequence>MLRDINFHNSYVASSIKQGCKPRRYTCLAVSDLSKQDLASQQGLHDVRPRCLLELDKSRQSLLNKKILNSATSCGGQPSEYVQPHTLHGVHLAVLVKLQSDSSCGGQAAEYVQPHTLHGVHLAVMVKLQNMLCLPCACCLPSCDSQAAE</sequence>
<reference evidence="1" key="1">
    <citation type="journal article" date="2023" name="G3 (Bethesda)">
        <title>A reference genome for the long-term kleptoplast-retaining sea slug Elysia crispata morphotype clarki.</title>
        <authorList>
            <person name="Eastman K.E."/>
            <person name="Pendleton A.L."/>
            <person name="Shaikh M.A."/>
            <person name="Suttiyut T."/>
            <person name="Ogas R."/>
            <person name="Tomko P."/>
            <person name="Gavelis G."/>
            <person name="Widhalm J.R."/>
            <person name="Wisecaver J.H."/>
        </authorList>
    </citation>
    <scope>NUCLEOTIDE SEQUENCE</scope>
    <source>
        <strain evidence="1">ECLA1</strain>
    </source>
</reference>
<name>A0AAE1CP01_9GAST</name>
<gene>
    <name evidence="1" type="ORF">RRG08_041178</name>
</gene>
<dbReference type="EMBL" id="JAWDGP010007341">
    <property type="protein sequence ID" value="KAK3724698.1"/>
    <property type="molecule type" value="Genomic_DNA"/>
</dbReference>
<evidence type="ECO:0000313" key="2">
    <source>
        <dbReference type="Proteomes" id="UP001283361"/>
    </source>
</evidence>
<proteinExistence type="predicted"/>
<organism evidence="1 2">
    <name type="scientific">Elysia crispata</name>
    <name type="common">lettuce slug</name>
    <dbReference type="NCBI Taxonomy" id="231223"/>
    <lineage>
        <taxon>Eukaryota</taxon>
        <taxon>Metazoa</taxon>
        <taxon>Spiralia</taxon>
        <taxon>Lophotrochozoa</taxon>
        <taxon>Mollusca</taxon>
        <taxon>Gastropoda</taxon>
        <taxon>Heterobranchia</taxon>
        <taxon>Euthyneura</taxon>
        <taxon>Panpulmonata</taxon>
        <taxon>Sacoglossa</taxon>
        <taxon>Placobranchoidea</taxon>
        <taxon>Plakobranchidae</taxon>
        <taxon>Elysia</taxon>
    </lineage>
</organism>
<evidence type="ECO:0000313" key="1">
    <source>
        <dbReference type="EMBL" id="KAK3724698.1"/>
    </source>
</evidence>
<comment type="caution">
    <text evidence="1">The sequence shown here is derived from an EMBL/GenBank/DDBJ whole genome shotgun (WGS) entry which is preliminary data.</text>
</comment>
<dbReference type="Proteomes" id="UP001283361">
    <property type="component" value="Unassembled WGS sequence"/>
</dbReference>
<protein>
    <submittedName>
        <fullName evidence="1">Uncharacterized protein</fullName>
    </submittedName>
</protein>
<dbReference type="AlphaFoldDB" id="A0AAE1CP01"/>
<accession>A0AAE1CP01</accession>
<keyword evidence="2" id="KW-1185">Reference proteome</keyword>